<dbReference type="KEGG" id="rgu:A4W93_08780"/>
<dbReference type="PROSITE" id="PS51318">
    <property type="entry name" value="TAT"/>
    <property type="match status" value="1"/>
</dbReference>
<dbReference type="EMBL" id="CP015118">
    <property type="protein sequence ID" value="ARN20003.1"/>
    <property type="molecule type" value="Genomic_DNA"/>
</dbReference>
<evidence type="ECO:0000313" key="2">
    <source>
        <dbReference type="Proteomes" id="UP000193427"/>
    </source>
</evidence>
<dbReference type="PANTHER" id="PTHR43737">
    <property type="entry name" value="BLL7424 PROTEIN"/>
    <property type="match status" value="1"/>
</dbReference>
<organism evidence="1 2">
    <name type="scientific">Piscinibacter gummiphilus</name>
    <dbReference type="NCBI Taxonomy" id="946333"/>
    <lineage>
        <taxon>Bacteria</taxon>
        <taxon>Pseudomonadati</taxon>
        <taxon>Pseudomonadota</taxon>
        <taxon>Betaproteobacteria</taxon>
        <taxon>Burkholderiales</taxon>
        <taxon>Sphaerotilaceae</taxon>
        <taxon>Piscinibacter</taxon>
    </lineage>
</organism>
<proteinExistence type="predicted"/>
<evidence type="ECO:0000313" key="1">
    <source>
        <dbReference type="EMBL" id="ARN20003.1"/>
    </source>
</evidence>
<dbReference type="RefSeq" id="WP_085750270.1">
    <property type="nucleotide sequence ID" value="NZ_BSPR01000008.1"/>
</dbReference>
<dbReference type="OrthoDB" id="9779968at2"/>
<dbReference type="STRING" id="946333.A4W93_08780"/>
<reference evidence="1 2" key="1">
    <citation type="submission" date="2016-04" db="EMBL/GenBank/DDBJ databases">
        <title>Complete genome sequence of natural rubber-degrading, novel Gram-negative bacterium, Rhizobacter gummiphilus strain NS21.</title>
        <authorList>
            <person name="Tabata M."/>
            <person name="Kasai D."/>
            <person name="Fukuda M."/>
        </authorList>
    </citation>
    <scope>NUCLEOTIDE SEQUENCE [LARGE SCALE GENOMIC DNA]</scope>
    <source>
        <strain evidence="1 2">NS21</strain>
    </source>
</reference>
<sequence length="491" mass="51010">MTNASRREFLRRAAAISAATGGGALPFAMNLAAMNAASAQAADYKAIVCLFLHGGNDSANMVLPTDTASWQAYSAVRSTGSDPIALRAPGTPADGSAAAGSPAALGGVLPLVPGFTAFPENASRTFALHPCMGETASLFAQGRLAVVANAGPLVMPVTKAEVRARSKPLPSKLGSHNDQQSTWQALAPEGAQAGWGGRLGDLLASANGNTAFTAISLSGNAVFLSGDSVHQFQVANGGAVPIEGTTGALFGSYTAPAAYRALLTQGNVPDDQANLIAREYAAIAKRNVDQGAAFNAAYQTGAVIAGTKYMHPVTKTLTTNPLADQLRSIARMVSARANMGVRRQVFFVGLGGFDTHDWQNAAHANLMARLSHAIGTFDDALGALGLRDQVTLFTASEFGRTFATNGDGTDHGWGAHHFVHGGAVKGGEIYGRFPQVGLNHDDETGSGIFLPQVSVEQLGATLGRWFGASEGALDLVFPNLRNFRRDLGFMR</sequence>
<evidence type="ECO:0008006" key="3">
    <source>
        <dbReference type="Google" id="ProtNLM"/>
    </source>
</evidence>
<gene>
    <name evidence="1" type="ORF">A4W93_08780</name>
</gene>
<dbReference type="Pfam" id="PF07394">
    <property type="entry name" value="DUF1501"/>
    <property type="match status" value="1"/>
</dbReference>
<protein>
    <recommendedName>
        <fullName evidence="3">Tat pathway signal protein</fullName>
    </recommendedName>
</protein>
<name>A0A1W6L6X1_9BURK</name>
<accession>A0A1W6L6X1</accession>
<dbReference type="InterPro" id="IPR010869">
    <property type="entry name" value="DUF1501"/>
</dbReference>
<dbReference type="AlphaFoldDB" id="A0A1W6L6X1"/>
<keyword evidence="2" id="KW-1185">Reference proteome</keyword>
<dbReference type="Proteomes" id="UP000193427">
    <property type="component" value="Chromosome"/>
</dbReference>
<dbReference type="InterPro" id="IPR006311">
    <property type="entry name" value="TAT_signal"/>
</dbReference>
<dbReference type="PANTHER" id="PTHR43737:SF1">
    <property type="entry name" value="DUF1501 DOMAIN-CONTAINING PROTEIN"/>
    <property type="match status" value="1"/>
</dbReference>